<dbReference type="OrthoDB" id="9114056at2"/>
<dbReference type="KEGG" id="rin:ACS15_3091"/>
<evidence type="ECO:0000313" key="2">
    <source>
        <dbReference type="EMBL" id="ANJ73660.1"/>
    </source>
</evidence>
<dbReference type="RefSeq" id="WP_021196060.1">
    <property type="nucleotide sequence ID" value="NZ_CP016022.1"/>
</dbReference>
<dbReference type="STRING" id="190721.ACS15_3091"/>
<protein>
    <recommendedName>
        <fullName evidence="5">DUF3304 domain-containing protein</fullName>
    </recommendedName>
</protein>
<evidence type="ECO:0008006" key="5">
    <source>
        <dbReference type="Google" id="ProtNLM"/>
    </source>
</evidence>
<dbReference type="Pfam" id="PF11745">
    <property type="entry name" value="DUF3304"/>
    <property type="match status" value="1"/>
</dbReference>
<reference evidence="1 3" key="1">
    <citation type="submission" date="2015-09" db="EMBL/GenBank/DDBJ databases">
        <authorList>
            <person name="Xu Y."/>
            <person name="Nagy A."/>
            <person name="Liu N.T."/>
            <person name="Nou X."/>
        </authorList>
    </citation>
    <scope>NUCLEOTIDE SEQUENCE [LARGE SCALE GENOMIC DNA]</scope>
    <source>
        <strain evidence="1 3">FC1138</strain>
    </source>
</reference>
<reference evidence="2" key="3">
    <citation type="submission" date="2016-06" db="EMBL/GenBank/DDBJ databases">
        <authorList>
            <person name="Kjaerup R.B."/>
            <person name="Dalgaard T.S."/>
            <person name="Juul-Madsen H.R."/>
        </authorList>
    </citation>
    <scope>NUCLEOTIDE SEQUENCE [LARGE SCALE GENOMIC DNA]</scope>
    <source>
        <strain evidence="2">ATCC 49129</strain>
    </source>
</reference>
<evidence type="ECO:0000313" key="4">
    <source>
        <dbReference type="Proteomes" id="UP000078572"/>
    </source>
</evidence>
<dbReference type="InterPro" id="IPR021733">
    <property type="entry name" value="DUF3304"/>
</dbReference>
<dbReference type="EMBL" id="CP016022">
    <property type="protein sequence ID" value="ANJ73660.1"/>
    <property type="molecule type" value="Genomic_DNA"/>
</dbReference>
<sequence length="100" mass="11090">MADIVTFNHTDHDIRNFSINEVTGAGVARHGASETSLCCLRVPREYQRDFTLTVSWSDDAFRPPQTLVAVPPPYLAGSNGGHVSVHFLRNGDVKVFVDEY</sequence>
<keyword evidence="4" id="KW-1185">Reference proteome</keyword>
<dbReference type="PATRIC" id="fig|190721.6.peg.3057"/>
<dbReference type="AlphaFoldDB" id="A0A191ZZN6"/>
<reference evidence="4" key="2">
    <citation type="submission" date="2016-06" db="EMBL/GenBank/DDBJ databases">
        <authorList>
            <person name="Xu Y."/>
            <person name="Nagy A."/>
            <person name="Yan X."/>
            <person name="Kim S.W."/>
            <person name="Haley B."/>
            <person name="Liu N.T."/>
            <person name="Nou X."/>
        </authorList>
    </citation>
    <scope>NUCLEOTIDE SEQUENCE [LARGE SCALE GENOMIC DNA]</scope>
    <source>
        <strain evidence="4">ATCC 49129</strain>
    </source>
</reference>
<dbReference type="EMBL" id="CP012605">
    <property type="protein sequence ID" value="ANH72524.1"/>
    <property type="molecule type" value="Genomic_DNA"/>
</dbReference>
<dbReference type="Proteomes" id="UP000077927">
    <property type="component" value="Chromosome 1"/>
</dbReference>
<gene>
    <name evidence="2" type="ORF">A9Y76_14800</name>
    <name evidence="1" type="ORF">ACS15_3091</name>
</gene>
<proteinExistence type="predicted"/>
<organism evidence="2 4">
    <name type="scientific">Ralstonia insidiosa</name>
    <dbReference type="NCBI Taxonomy" id="190721"/>
    <lineage>
        <taxon>Bacteria</taxon>
        <taxon>Pseudomonadati</taxon>
        <taxon>Pseudomonadota</taxon>
        <taxon>Betaproteobacteria</taxon>
        <taxon>Burkholderiales</taxon>
        <taxon>Burkholderiaceae</taxon>
        <taxon>Ralstonia</taxon>
    </lineage>
</organism>
<evidence type="ECO:0000313" key="1">
    <source>
        <dbReference type="EMBL" id="ANH72524.1"/>
    </source>
</evidence>
<dbReference type="Proteomes" id="UP000078572">
    <property type="component" value="Chromosome 1"/>
</dbReference>
<dbReference type="GeneID" id="61527286"/>
<evidence type="ECO:0000313" key="3">
    <source>
        <dbReference type="Proteomes" id="UP000077927"/>
    </source>
</evidence>
<name>A0A191ZZN6_9RALS</name>
<accession>A0A191ZZN6</accession>